<evidence type="ECO:0000256" key="15">
    <source>
        <dbReference type="PROSITE-ProRule" id="PRU01032"/>
    </source>
</evidence>
<evidence type="ECO:0000256" key="14">
    <source>
        <dbReference type="ARBA" id="ARBA00023180"/>
    </source>
</evidence>
<evidence type="ECO:0000256" key="16">
    <source>
        <dbReference type="SAM" id="MobiDB-lite"/>
    </source>
</evidence>
<gene>
    <name evidence="19" type="ORF">BCV69DRAFT_287071</name>
</gene>
<keyword evidence="6 15" id="KW-0645">Protease</keyword>
<feature type="region of interest" description="Disordered" evidence="16">
    <location>
        <begin position="196"/>
        <end position="215"/>
    </location>
</feature>
<keyword evidence="20" id="KW-1185">Reference proteome</keyword>
<feature type="active site" description="Charge relay system" evidence="15">
    <location>
        <position position="297"/>
    </location>
</feature>
<sequence length="598" mass="64283">MKFSSSLLSLFALVSLVIASPNPAGFVVKDSLNAPQDWARRSVAPSDEHVVLHLGLAKRDQAGLEARLLEISDPDHKDYGEWLTADEVDAFTAPSAETRTIVSRWLEEHGLMDSHIEKRSVSENSISVTVPIHKARAMLGDAEFHVYEHRDTGEERITTESYSLPRDVAPHIETIFGLANFARGSAFRSPIRVLTQEEQGDDSTPGVVKASSASGAPASCNFNYVTAHCLRYLYGTEDYKPYGKGQHIGISGFGKEYANFDDLQLYLKNQRKAREGYKFSVTTINGGHNTQSKPGAEANLDTQVVAGLAAPIRSTYYSTGGSPPFKADKGTPTNTNEPYAEQLDYLLGLTHPPAVLSTSYGDDEQTVPYAYAKRVCADFASLTARGVSILFASGDSGVGAASSCQTNDGLNTTTFLPVFPSTCPWVTSVGATMDFAPEVVAEAKESYITSGAGFSNYFARPSYQKTAVQGYLKTLGTENAGLYNTTGRAYPDVAAQGSRYKIYVGGKYYAVSGTSASTPTMASIIALLNDARLKAGKSTLGFLNPWIYSLNGKGFTDVTSGNSYGCSTDGFPATEGWDPATGFGTPKFKTLLSQALKK</sequence>
<feature type="active site" description="Charge relay system" evidence="15">
    <location>
        <position position="515"/>
    </location>
</feature>
<dbReference type="InterPro" id="IPR000209">
    <property type="entry name" value="Peptidase_S8/S53_dom"/>
</dbReference>
<evidence type="ECO:0000256" key="13">
    <source>
        <dbReference type="ARBA" id="ARBA00023145"/>
    </source>
</evidence>
<proteinExistence type="predicted"/>
<dbReference type="PANTHER" id="PTHR14218:SF15">
    <property type="entry name" value="TRIPEPTIDYL-PEPTIDASE 1"/>
    <property type="match status" value="1"/>
</dbReference>
<evidence type="ECO:0000256" key="3">
    <source>
        <dbReference type="ARBA" id="ARBA00004239"/>
    </source>
</evidence>
<dbReference type="GO" id="GO:0004252">
    <property type="term" value="F:serine-type endopeptidase activity"/>
    <property type="evidence" value="ECO:0007669"/>
    <property type="project" value="UniProtKB-UniRule"/>
</dbReference>
<dbReference type="InterPro" id="IPR050819">
    <property type="entry name" value="Tripeptidyl-peptidase_I"/>
</dbReference>
<accession>A0A316U7Q2</accession>
<dbReference type="CDD" id="cd04056">
    <property type="entry name" value="Peptidases_S53"/>
    <property type="match status" value="1"/>
</dbReference>
<feature type="domain" description="Peptidase S53" evidence="18">
    <location>
        <begin position="224"/>
        <end position="598"/>
    </location>
</feature>
<dbReference type="InterPro" id="IPR030400">
    <property type="entry name" value="Sedolisin_dom"/>
</dbReference>
<evidence type="ECO:0000256" key="10">
    <source>
        <dbReference type="ARBA" id="ARBA00022825"/>
    </source>
</evidence>
<evidence type="ECO:0000256" key="6">
    <source>
        <dbReference type="ARBA" id="ARBA00022670"/>
    </source>
</evidence>
<dbReference type="SUPFAM" id="SSF54897">
    <property type="entry name" value="Protease propeptides/inhibitors"/>
    <property type="match status" value="1"/>
</dbReference>
<keyword evidence="10 15" id="KW-0720">Serine protease</keyword>
<comment type="catalytic activity">
    <reaction evidence="1">
        <text>Release of an N-terminal tripeptide from a polypeptide.</text>
        <dbReference type="EC" id="3.4.14.10"/>
    </reaction>
</comment>
<dbReference type="OrthoDB" id="409122at2759"/>
<keyword evidence="7 15" id="KW-0479">Metal-binding</keyword>
<evidence type="ECO:0000256" key="4">
    <source>
        <dbReference type="ARBA" id="ARBA00012462"/>
    </source>
</evidence>
<dbReference type="Pfam" id="PF00082">
    <property type="entry name" value="Peptidase_S8"/>
    <property type="match status" value="1"/>
</dbReference>
<keyword evidence="8 17" id="KW-0732">Signal</keyword>
<evidence type="ECO:0000256" key="7">
    <source>
        <dbReference type="ARBA" id="ARBA00022723"/>
    </source>
</evidence>
<protein>
    <recommendedName>
        <fullName evidence="4">tripeptidyl-peptidase II</fullName>
        <ecNumber evidence="4">3.4.14.10</ecNumber>
    </recommendedName>
</protein>
<feature type="signal peptide" evidence="17">
    <location>
        <begin position="1"/>
        <end position="19"/>
    </location>
</feature>
<feature type="binding site" evidence="15">
    <location>
        <position position="578"/>
    </location>
    <ligand>
        <name>Ca(2+)</name>
        <dbReference type="ChEBI" id="CHEBI:29108"/>
    </ligand>
</feature>
<dbReference type="Proteomes" id="UP000245942">
    <property type="component" value="Unassembled WGS sequence"/>
</dbReference>
<organism evidence="19 20">
    <name type="scientific">Pseudomicrostroma glucosiphilum</name>
    <dbReference type="NCBI Taxonomy" id="1684307"/>
    <lineage>
        <taxon>Eukaryota</taxon>
        <taxon>Fungi</taxon>
        <taxon>Dikarya</taxon>
        <taxon>Basidiomycota</taxon>
        <taxon>Ustilaginomycotina</taxon>
        <taxon>Exobasidiomycetes</taxon>
        <taxon>Microstromatales</taxon>
        <taxon>Microstromatales incertae sedis</taxon>
        <taxon>Pseudomicrostroma</taxon>
    </lineage>
</organism>
<evidence type="ECO:0000256" key="17">
    <source>
        <dbReference type="SAM" id="SignalP"/>
    </source>
</evidence>
<dbReference type="GO" id="GO:0005576">
    <property type="term" value="C:extracellular region"/>
    <property type="evidence" value="ECO:0007669"/>
    <property type="project" value="UniProtKB-SubCell"/>
</dbReference>
<dbReference type="CDD" id="cd11377">
    <property type="entry name" value="Pro-peptidase_S53"/>
    <property type="match status" value="1"/>
</dbReference>
<dbReference type="FunFam" id="3.40.50.200:FF:000015">
    <property type="entry name" value="Tripeptidyl peptidase A"/>
    <property type="match status" value="1"/>
</dbReference>
<evidence type="ECO:0000313" key="20">
    <source>
        <dbReference type="Proteomes" id="UP000245942"/>
    </source>
</evidence>
<dbReference type="AlphaFoldDB" id="A0A316U7Q2"/>
<comment type="subcellular location">
    <subcellularLocation>
        <location evidence="3">Secreted</location>
        <location evidence="3">Extracellular space</location>
    </subcellularLocation>
</comment>
<keyword evidence="9 15" id="KW-0378">Hydrolase</keyword>
<evidence type="ECO:0000256" key="2">
    <source>
        <dbReference type="ARBA" id="ARBA00002451"/>
    </source>
</evidence>
<keyword evidence="12" id="KW-0843">Virulence</keyword>
<evidence type="ECO:0000256" key="5">
    <source>
        <dbReference type="ARBA" id="ARBA00022525"/>
    </source>
</evidence>
<keyword evidence="14" id="KW-0325">Glycoprotein</keyword>
<name>A0A316U7Q2_9BASI</name>
<evidence type="ECO:0000256" key="12">
    <source>
        <dbReference type="ARBA" id="ARBA00023026"/>
    </source>
</evidence>
<evidence type="ECO:0000259" key="18">
    <source>
        <dbReference type="PROSITE" id="PS51695"/>
    </source>
</evidence>
<dbReference type="SMART" id="SM00944">
    <property type="entry name" value="Pro-kuma_activ"/>
    <property type="match status" value="1"/>
</dbReference>
<feature type="active site" description="Charge relay system" evidence="15">
    <location>
        <position position="301"/>
    </location>
</feature>
<dbReference type="GeneID" id="37015276"/>
<dbReference type="GO" id="GO:0006508">
    <property type="term" value="P:proteolysis"/>
    <property type="evidence" value="ECO:0007669"/>
    <property type="project" value="UniProtKB-KW"/>
</dbReference>
<dbReference type="EMBL" id="KZ819325">
    <property type="protein sequence ID" value="PWN21269.1"/>
    <property type="molecule type" value="Genomic_DNA"/>
</dbReference>
<keyword evidence="11 15" id="KW-0106">Calcium</keyword>
<evidence type="ECO:0000256" key="9">
    <source>
        <dbReference type="ARBA" id="ARBA00022801"/>
    </source>
</evidence>
<dbReference type="EC" id="3.4.14.10" evidence="4"/>
<dbReference type="PROSITE" id="PS51695">
    <property type="entry name" value="SEDOLISIN"/>
    <property type="match status" value="1"/>
</dbReference>
<feature type="chain" id="PRO_5016332809" description="tripeptidyl-peptidase II" evidence="17">
    <location>
        <begin position="20"/>
        <end position="598"/>
    </location>
</feature>
<dbReference type="InterPro" id="IPR015366">
    <property type="entry name" value="S53_propep"/>
</dbReference>
<dbReference type="Gene3D" id="3.40.50.200">
    <property type="entry name" value="Peptidase S8/S53 domain"/>
    <property type="match status" value="1"/>
</dbReference>
<feature type="binding site" evidence="15">
    <location>
        <position position="557"/>
    </location>
    <ligand>
        <name>Ca(2+)</name>
        <dbReference type="ChEBI" id="CHEBI:29108"/>
    </ligand>
</feature>
<comment type="function">
    <text evidence="2">Secreted tripeptidyl-peptidase which degrades proteins at acidic pHs and is involved in virulence.</text>
</comment>
<feature type="binding site" evidence="15">
    <location>
        <position position="576"/>
    </location>
    <ligand>
        <name>Ca(2+)</name>
        <dbReference type="ChEBI" id="CHEBI:29108"/>
    </ligand>
</feature>
<dbReference type="Pfam" id="PF09286">
    <property type="entry name" value="Pro-kuma_activ"/>
    <property type="match status" value="1"/>
</dbReference>
<dbReference type="GO" id="GO:0046872">
    <property type="term" value="F:metal ion binding"/>
    <property type="evidence" value="ECO:0007669"/>
    <property type="project" value="UniProtKB-UniRule"/>
</dbReference>
<dbReference type="GO" id="GO:0008240">
    <property type="term" value="F:tripeptidyl-peptidase activity"/>
    <property type="evidence" value="ECO:0007669"/>
    <property type="project" value="UniProtKB-EC"/>
</dbReference>
<evidence type="ECO:0000256" key="1">
    <source>
        <dbReference type="ARBA" id="ARBA00001910"/>
    </source>
</evidence>
<dbReference type="InterPro" id="IPR036852">
    <property type="entry name" value="Peptidase_S8/S53_dom_sf"/>
</dbReference>
<reference evidence="19 20" key="1">
    <citation type="journal article" date="2018" name="Mol. Biol. Evol.">
        <title>Broad Genomic Sampling Reveals a Smut Pathogenic Ancestry of the Fungal Clade Ustilaginomycotina.</title>
        <authorList>
            <person name="Kijpornyongpan T."/>
            <person name="Mondo S.J."/>
            <person name="Barry K."/>
            <person name="Sandor L."/>
            <person name="Lee J."/>
            <person name="Lipzen A."/>
            <person name="Pangilinan J."/>
            <person name="LaButti K."/>
            <person name="Hainaut M."/>
            <person name="Henrissat B."/>
            <person name="Grigoriev I.V."/>
            <person name="Spatafora J.W."/>
            <person name="Aime M.C."/>
        </authorList>
    </citation>
    <scope>NUCLEOTIDE SEQUENCE [LARGE SCALE GENOMIC DNA]</scope>
    <source>
        <strain evidence="19 20">MCA 4718</strain>
    </source>
</reference>
<evidence type="ECO:0000313" key="19">
    <source>
        <dbReference type="EMBL" id="PWN21269.1"/>
    </source>
</evidence>
<dbReference type="STRING" id="1684307.A0A316U7Q2"/>
<evidence type="ECO:0000256" key="8">
    <source>
        <dbReference type="ARBA" id="ARBA00022729"/>
    </source>
</evidence>
<dbReference type="PANTHER" id="PTHR14218">
    <property type="entry name" value="PROTEASE S8 TRIPEPTIDYL PEPTIDASE I CLN2"/>
    <property type="match status" value="1"/>
</dbReference>
<keyword evidence="5" id="KW-0964">Secreted</keyword>
<dbReference type="RefSeq" id="XP_025348429.1">
    <property type="nucleotide sequence ID" value="XM_025493542.1"/>
</dbReference>
<comment type="cofactor">
    <cofactor evidence="15">
        <name>Ca(2+)</name>
        <dbReference type="ChEBI" id="CHEBI:29108"/>
    </cofactor>
    <text evidence="15">Binds 1 Ca(2+) ion per subunit.</text>
</comment>
<evidence type="ECO:0000256" key="11">
    <source>
        <dbReference type="ARBA" id="ARBA00022837"/>
    </source>
</evidence>
<dbReference type="SUPFAM" id="SSF52743">
    <property type="entry name" value="Subtilisin-like"/>
    <property type="match status" value="1"/>
</dbReference>
<keyword evidence="13" id="KW-0865">Zymogen</keyword>
<feature type="binding site" evidence="15">
    <location>
        <position position="558"/>
    </location>
    <ligand>
        <name>Ca(2+)</name>
        <dbReference type="ChEBI" id="CHEBI:29108"/>
    </ligand>
</feature>